<gene>
    <name evidence="1" type="ORF">H4W81_006745</name>
</gene>
<evidence type="ECO:0000313" key="1">
    <source>
        <dbReference type="EMBL" id="MBE1563966.1"/>
    </source>
</evidence>
<keyword evidence="2" id="KW-1185">Reference proteome</keyword>
<organism evidence="1 2">
    <name type="scientific">Nonomuraea africana</name>
    <dbReference type="NCBI Taxonomy" id="46171"/>
    <lineage>
        <taxon>Bacteria</taxon>
        <taxon>Bacillati</taxon>
        <taxon>Actinomycetota</taxon>
        <taxon>Actinomycetes</taxon>
        <taxon>Streptosporangiales</taxon>
        <taxon>Streptosporangiaceae</taxon>
        <taxon>Nonomuraea</taxon>
    </lineage>
</organism>
<dbReference type="Proteomes" id="UP000661607">
    <property type="component" value="Unassembled WGS sequence"/>
</dbReference>
<accession>A0ABR9KQD2</accession>
<comment type="caution">
    <text evidence="1">The sequence shown here is derived from an EMBL/GenBank/DDBJ whole genome shotgun (WGS) entry which is preliminary data.</text>
</comment>
<sequence length="80" mass="8609">MRVQIGPEVDRERHSFSMRNSLTRTVFPIFLGLLPGAKLGLDDAEGPQIALFRVAVGVAADHLLAVTAAHPMPRSLSGEC</sequence>
<reference evidence="1 2" key="1">
    <citation type="submission" date="2020-10" db="EMBL/GenBank/DDBJ databases">
        <title>Sequencing the genomes of 1000 actinobacteria strains.</title>
        <authorList>
            <person name="Klenk H.-P."/>
        </authorList>
    </citation>
    <scope>NUCLEOTIDE SEQUENCE [LARGE SCALE GENOMIC DNA]</scope>
    <source>
        <strain evidence="1 2">DSM 43748</strain>
    </source>
</reference>
<name>A0ABR9KQD2_9ACTN</name>
<evidence type="ECO:0000313" key="2">
    <source>
        <dbReference type="Proteomes" id="UP000661607"/>
    </source>
</evidence>
<proteinExistence type="predicted"/>
<dbReference type="EMBL" id="JADBEF010000001">
    <property type="protein sequence ID" value="MBE1563966.1"/>
    <property type="molecule type" value="Genomic_DNA"/>
</dbReference>
<dbReference type="RefSeq" id="WP_192778433.1">
    <property type="nucleotide sequence ID" value="NZ_BAAASY010000024.1"/>
</dbReference>
<protein>
    <submittedName>
        <fullName evidence="1">Uncharacterized protein</fullName>
    </submittedName>
</protein>